<reference evidence="2" key="1">
    <citation type="submission" date="2018-08" db="EMBL/GenBank/DDBJ databases">
        <title>Murine metabolic-syndrome-specific gut microbial biobank.</title>
        <authorList>
            <person name="Liu C."/>
        </authorList>
    </citation>
    <scope>NUCLEOTIDE SEQUENCE [LARGE SCALE GENOMIC DNA]</scope>
    <source>
        <strain evidence="2">Z82</strain>
    </source>
</reference>
<sequence length="318" mass="35365">MAEYSSVEALIESEVASAGRSVHLECSRDTVRRARAAVEAVQGNRRGAYFLESDGGFDRDTVESYLRFFGRISGSGRKDVAAALAHFGLENCARTLVSKLTAERKALLGFARMSLFEPEICFCERPLLELGPEARSWVLSWIADRTDAGTVFVTAGQPLREALLMPGGAFWEEEGRIFSADLGGDGGTTDDASESAETDLLGDDEVRICKIAVKAGEATLLLDPREIDFVESANRVNYASVRGELYPTALTMDELEETLARYGFFRCHRSYIVNMQKVSRVERYTRNTFNLVLSDAAHTSLPLSKGRAEEMRERFRWK</sequence>
<accession>A0A7C9JCQ2</accession>
<protein>
    <submittedName>
        <fullName evidence="2">LytR family transcriptional regulator</fullName>
    </submittedName>
</protein>
<dbReference type="InterPro" id="IPR027417">
    <property type="entry name" value="P-loop_NTPase"/>
</dbReference>
<proteinExistence type="predicted"/>
<feature type="domain" description="HTH LytTR-type" evidence="1">
    <location>
        <begin position="211"/>
        <end position="317"/>
    </location>
</feature>
<dbReference type="InterPro" id="IPR046947">
    <property type="entry name" value="LytR-like"/>
</dbReference>
<evidence type="ECO:0000259" key="1">
    <source>
        <dbReference type="PROSITE" id="PS50930"/>
    </source>
</evidence>
<dbReference type="PANTHER" id="PTHR37299:SF1">
    <property type="entry name" value="STAGE 0 SPORULATION PROTEIN A HOMOLOG"/>
    <property type="match status" value="1"/>
</dbReference>
<dbReference type="InterPro" id="IPR007492">
    <property type="entry name" value="LytTR_DNA-bd_dom"/>
</dbReference>
<name>A0A7C9JCQ2_9BACT</name>
<dbReference type="PANTHER" id="PTHR37299">
    <property type="entry name" value="TRANSCRIPTIONAL REGULATOR-RELATED"/>
    <property type="match status" value="1"/>
</dbReference>
<evidence type="ECO:0000313" key="2">
    <source>
        <dbReference type="EMBL" id="NBI33841.1"/>
    </source>
</evidence>
<dbReference type="GO" id="GO:0003677">
    <property type="term" value="F:DNA binding"/>
    <property type="evidence" value="ECO:0007669"/>
    <property type="project" value="InterPro"/>
</dbReference>
<dbReference type="EMBL" id="QWKH01000007">
    <property type="protein sequence ID" value="NBI33841.1"/>
    <property type="molecule type" value="Genomic_DNA"/>
</dbReference>
<organism evidence="2">
    <name type="scientific">Muribaculaceae bacterium Z82</name>
    <dbReference type="NCBI Taxonomy" id="2304548"/>
    <lineage>
        <taxon>Bacteria</taxon>
        <taxon>Pseudomonadati</taxon>
        <taxon>Bacteroidota</taxon>
        <taxon>Bacteroidia</taxon>
        <taxon>Bacteroidales</taxon>
        <taxon>Muribaculaceae</taxon>
    </lineage>
</organism>
<dbReference type="PROSITE" id="PS50930">
    <property type="entry name" value="HTH_LYTTR"/>
    <property type="match status" value="1"/>
</dbReference>
<dbReference type="Gene3D" id="3.40.50.300">
    <property type="entry name" value="P-loop containing nucleotide triphosphate hydrolases"/>
    <property type="match status" value="1"/>
</dbReference>
<comment type="caution">
    <text evidence="2">The sequence shown here is derived from an EMBL/GenBank/DDBJ whole genome shotgun (WGS) entry which is preliminary data.</text>
</comment>
<dbReference type="Gene3D" id="2.40.50.1020">
    <property type="entry name" value="LytTr DNA-binding domain"/>
    <property type="match status" value="1"/>
</dbReference>
<dbReference type="PIRSF" id="PIRSF036612">
    <property type="entry name" value="ABC_ATP_LytTR"/>
    <property type="match status" value="1"/>
</dbReference>
<dbReference type="Pfam" id="PF04397">
    <property type="entry name" value="LytTR"/>
    <property type="match status" value="1"/>
</dbReference>
<dbReference type="SMART" id="SM00850">
    <property type="entry name" value="LytTR"/>
    <property type="match status" value="1"/>
</dbReference>
<dbReference type="GO" id="GO:0000156">
    <property type="term" value="F:phosphorelay response regulator activity"/>
    <property type="evidence" value="ECO:0007669"/>
    <property type="project" value="InterPro"/>
</dbReference>
<dbReference type="InterPro" id="IPR012046">
    <property type="entry name" value="LytTR_ABC"/>
</dbReference>
<dbReference type="AlphaFoldDB" id="A0A7C9JCQ2"/>
<gene>
    <name evidence="2" type="ORF">D1639_02075</name>
</gene>
<dbReference type="SUPFAM" id="SSF52540">
    <property type="entry name" value="P-loop containing nucleoside triphosphate hydrolases"/>
    <property type="match status" value="1"/>
</dbReference>